<sequence>MLCWCLSGGLQAGIRKSNLKVLYVGGSPDVDYVGNRPDSAVLAQSSAKRMASFDKMLKRYFRQVTVIRAQAYRPELSDNYDVTVMDGRPAPILPGIMERDSSGRLTRYEKTGYLPPDFDRPMVKKPMRTLPYIDDTIAPDSLPMWRVQKEGYMSKRSSVSAWYRGPVVSRIRLKLR</sequence>
<comment type="caution">
    <text evidence="1">The sequence shown here is derived from an EMBL/GenBank/DDBJ whole genome shotgun (WGS) entry which is preliminary data.</text>
</comment>
<reference evidence="1" key="1">
    <citation type="submission" date="2022-01" db="EMBL/GenBank/DDBJ databases">
        <title>Collection of gut derived symbiotic bacterial strains cultured from healthy donors.</title>
        <authorList>
            <person name="Lin H."/>
            <person name="Kohout C."/>
            <person name="Waligurski E."/>
            <person name="Pamer E.G."/>
        </authorList>
    </citation>
    <scope>NUCLEOTIDE SEQUENCE</scope>
    <source>
        <strain evidence="1">DFI.1.149</strain>
    </source>
</reference>
<dbReference type="Proteomes" id="UP001199750">
    <property type="component" value="Unassembled WGS sequence"/>
</dbReference>
<organism evidence="1 2">
    <name type="scientific">Odoribacter splanchnicus</name>
    <dbReference type="NCBI Taxonomy" id="28118"/>
    <lineage>
        <taxon>Bacteria</taxon>
        <taxon>Pseudomonadati</taxon>
        <taxon>Bacteroidota</taxon>
        <taxon>Bacteroidia</taxon>
        <taxon>Bacteroidales</taxon>
        <taxon>Odoribacteraceae</taxon>
        <taxon>Odoribacter</taxon>
    </lineage>
</organism>
<proteinExistence type="predicted"/>
<name>A0AAW5CD77_9BACT</name>
<evidence type="ECO:0000313" key="2">
    <source>
        <dbReference type="Proteomes" id="UP001199750"/>
    </source>
</evidence>
<protein>
    <submittedName>
        <fullName evidence="1">Uncharacterized protein</fullName>
    </submittedName>
</protein>
<dbReference type="AlphaFoldDB" id="A0AAW5CD77"/>
<dbReference type="EMBL" id="JAKNDN010000003">
    <property type="protein sequence ID" value="MCG4958659.1"/>
    <property type="molecule type" value="Genomic_DNA"/>
</dbReference>
<dbReference type="RefSeq" id="WP_217777948.1">
    <property type="nucleotide sequence ID" value="NZ_JAHOOV010000001.1"/>
</dbReference>
<evidence type="ECO:0000313" key="1">
    <source>
        <dbReference type="EMBL" id="MCG4958659.1"/>
    </source>
</evidence>
<gene>
    <name evidence="1" type="ORF">L0P03_02160</name>
</gene>
<accession>A0AAW5CD77</accession>